<dbReference type="EMBL" id="CM043796">
    <property type="protein sequence ID" value="KAI4816465.1"/>
    <property type="molecule type" value="Genomic_DNA"/>
</dbReference>
<dbReference type="Proteomes" id="UP001057452">
    <property type="component" value="Chromosome 12"/>
</dbReference>
<comment type="caution">
    <text evidence="1">The sequence shown here is derived from an EMBL/GenBank/DDBJ whole genome shotgun (WGS) entry which is preliminary data.</text>
</comment>
<sequence>MLDDDGAAAAPAAQPPQPPQLQANANAPPSATFTIQPPEAFDFAKPQDWERWIRRFERFRLASNLHLSTEANQVNTLIYCMGDEADDILRGHDLSDAQRQQYTSVKATLETYFVPRKNVIYERARFNQRVQQPNEAVDAFITALYALAENCKYGALRDELIRDRLVVGLRDTSLAERMQLDKDLTLEKAVNMARQSEVIKRQQTDLRGGGRIDIDAVTKGRRQYPFTPKSPHQPMHPSTKPQPSSDRQSCYRCGKSPGHANAQCPAREVACHACGKRGHYSKVCKSTKAVHAVETESCYDDDDTPLFLSSVDAGLDPWYADLTIRDHKVRFKIDTGADVSVIPAQTYYAIAESNTQLAKPDRPLFGPGRMLLSVLGRYRESLCKGEQVIQEDVYVVNDLSVALLSRPASVKLKLVYRADSIEKSEMEESYPKLCQGLGMMQQLYTIKLRPDAIPYSLATPRRVPIPLLHKVKEELKKMEDIGVISRVEEPTDWCSGMVPVPTKTGSVRICVDLTRLNEAVRREKYIMPSVEQTIGSLAGAQIFSKLDANRGFWQVPLSPESVLYTTFITPFGRLYFNRVPFGIASAPEHFQRRMSMIIDGLQGVVCHMDDVLIWGRDQQQHDIRLHTVLNKLQDAGVTLNMEKCELSKREVKFLGHILSADGVQPDPDKVKAVMSMREPSNTGEVRSFLGMLNQLGKYIPGLAEKDKPLRDLLSKKYQWVWGCAQQKAFDQLKNDLTSPPVLTLYDPNKELKLSADASSYGLGAVLLQKEGEQWKPVAYASRSMTETEQRYAQVEKEALGLTWGCERFKVLTHQPDFGSQRPSEAVGHSRRRSQVGVSRTVDRDTPYLDCQTRCMADSTC</sequence>
<evidence type="ECO:0000313" key="1">
    <source>
        <dbReference type="EMBL" id="KAI4816465.1"/>
    </source>
</evidence>
<evidence type="ECO:0000313" key="2">
    <source>
        <dbReference type="Proteomes" id="UP001057452"/>
    </source>
</evidence>
<proteinExistence type="predicted"/>
<gene>
    <name evidence="1" type="ORF">KUCAC02_008792</name>
</gene>
<accession>A0ACB9WRB1</accession>
<reference evidence="1" key="1">
    <citation type="submission" date="2022-05" db="EMBL/GenBank/DDBJ databases">
        <title>Chromosome-level genome of Chaenocephalus aceratus.</title>
        <authorList>
            <person name="Park H."/>
        </authorList>
    </citation>
    <scope>NUCLEOTIDE SEQUENCE</scope>
    <source>
        <strain evidence="1">KU_202001</strain>
    </source>
</reference>
<organism evidence="1 2">
    <name type="scientific">Chaenocephalus aceratus</name>
    <name type="common">Blackfin icefish</name>
    <name type="synonym">Chaenichthys aceratus</name>
    <dbReference type="NCBI Taxonomy" id="36190"/>
    <lineage>
        <taxon>Eukaryota</taxon>
        <taxon>Metazoa</taxon>
        <taxon>Chordata</taxon>
        <taxon>Craniata</taxon>
        <taxon>Vertebrata</taxon>
        <taxon>Euteleostomi</taxon>
        <taxon>Actinopterygii</taxon>
        <taxon>Neopterygii</taxon>
        <taxon>Teleostei</taxon>
        <taxon>Neoteleostei</taxon>
        <taxon>Acanthomorphata</taxon>
        <taxon>Eupercaria</taxon>
        <taxon>Perciformes</taxon>
        <taxon>Notothenioidei</taxon>
        <taxon>Channichthyidae</taxon>
        <taxon>Chaenocephalus</taxon>
    </lineage>
</organism>
<keyword evidence="2" id="KW-1185">Reference proteome</keyword>
<protein>
    <submittedName>
        <fullName evidence="1">Uncharacterized protein</fullName>
    </submittedName>
</protein>
<name>A0ACB9WRB1_CHAAC</name>